<evidence type="ECO:0000313" key="3">
    <source>
        <dbReference type="Proteomes" id="UP000821866"/>
    </source>
</evidence>
<feature type="region of interest" description="Disordered" evidence="1">
    <location>
        <begin position="1"/>
        <end position="23"/>
    </location>
</feature>
<proteinExistence type="predicted"/>
<feature type="region of interest" description="Disordered" evidence="1">
    <location>
        <begin position="92"/>
        <end position="119"/>
    </location>
</feature>
<name>A0A9J6DE54_RHIMP</name>
<reference evidence="2" key="1">
    <citation type="journal article" date="2020" name="Cell">
        <title>Large-Scale Comparative Analyses of Tick Genomes Elucidate Their Genetic Diversity and Vector Capacities.</title>
        <authorList>
            <consortium name="Tick Genome and Microbiome Consortium (TIGMIC)"/>
            <person name="Jia N."/>
            <person name="Wang J."/>
            <person name="Shi W."/>
            <person name="Du L."/>
            <person name="Sun Y."/>
            <person name="Zhan W."/>
            <person name="Jiang J.F."/>
            <person name="Wang Q."/>
            <person name="Zhang B."/>
            <person name="Ji P."/>
            <person name="Bell-Sakyi L."/>
            <person name="Cui X.M."/>
            <person name="Yuan T.T."/>
            <person name="Jiang B.G."/>
            <person name="Yang W.F."/>
            <person name="Lam T.T."/>
            <person name="Chang Q.C."/>
            <person name="Ding S.J."/>
            <person name="Wang X.J."/>
            <person name="Zhu J.G."/>
            <person name="Ruan X.D."/>
            <person name="Zhao L."/>
            <person name="Wei J.T."/>
            <person name="Ye R.Z."/>
            <person name="Que T.C."/>
            <person name="Du C.H."/>
            <person name="Zhou Y.H."/>
            <person name="Cheng J.X."/>
            <person name="Dai P.F."/>
            <person name="Guo W.B."/>
            <person name="Han X.H."/>
            <person name="Huang E.J."/>
            <person name="Li L.F."/>
            <person name="Wei W."/>
            <person name="Gao Y.C."/>
            <person name="Liu J.Z."/>
            <person name="Shao H.Z."/>
            <person name="Wang X."/>
            <person name="Wang C.C."/>
            <person name="Yang T.C."/>
            <person name="Huo Q.B."/>
            <person name="Li W."/>
            <person name="Chen H.Y."/>
            <person name="Chen S.E."/>
            <person name="Zhou L.G."/>
            <person name="Ni X.B."/>
            <person name="Tian J.H."/>
            <person name="Sheng Y."/>
            <person name="Liu T."/>
            <person name="Pan Y.S."/>
            <person name="Xia L.Y."/>
            <person name="Li J."/>
            <person name="Zhao F."/>
            <person name="Cao W.C."/>
        </authorList>
    </citation>
    <scope>NUCLEOTIDE SEQUENCE</scope>
    <source>
        <strain evidence="2">Rmic-2018</strain>
    </source>
</reference>
<reference evidence="2" key="2">
    <citation type="submission" date="2021-09" db="EMBL/GenBank/DDBJ databases">
        <authorList>
            <person name="Jia N."/>
            <person name="Wang J."/>
            <person name="Shi W."/>
            <person name="Du L."/>
            <person name="Sun Y."/>
            <person name="Zhan W."/>
            <person name="Jiang J."/>
            <person name="Wang Q."/>
            <person name="Zhang B."/>
            <person name="Ji P."/>
            <person name="Sakyi L.B."/>
            <person name="Cui X."/>
            <person name="Yuan T."/>
            <person name="Jiang B."/>
            <person name="Yang W."/>
            <person name="Lam T.T.-Y."/>
            <person name="Chang Q."/>
            <person name="Ding S."/>
            <person name="Wang X."/>
            <person name="Zhu J."/>
            <person name="Ruan X."/>
            <person name="Zhao L."/>
            <person name="Wei J."/>
            <person name="Que T."/>
            <person name="Du C."/>
            <person name="Cheng J."/>
            <person name="Dai P."/>
            <person name="Han X."/>
            <person name="Huang E."/>
            <person name="Gao Y."/>
            <person name="Liu J."/>
            <person name="Shao H."/>
            <person name="Ye R."/>
            <person name="Li L."/>
            <person name="Wei W."/>
            <person name="Wang X."/>
            <person name="Wang C."/>
            <person name="Huo Q."/>
            <person name="Li W."/>
            <person name="Guo W."/>
            <person name="Chen H."/>
            <person name="Chen S."/>
            <person name="Zhou L."/>
            <person name="Zhou L."/>
            <person name="Ni X."/>
            <person name="Tian J."/>
            <person name="Zhou Y."/>
            <person name="Sheng Y."/>
            <person name="Liu T."/>
            <person name="Pan Y."/>
            <person name="Xia L."/>
            <person name="Li J."/>
            <person name="Zhao F."/>
            <person name="Cao W."/>
        </authorList>
    </citation>
    <scope>NUCLEOTIDE SEQUENCE</scope>
    <source>
        <strain evidence="2">Rmic-2018</strain>
        <tissue evidence="2">Larvae</tissue>
    </source>
</reference>
<organism evidence="2 3">
    <name type="scientific">Rhipicephalus microplus</name>
    <name type="common">Cattle tick</name>
    <name type="synonym">Boophilus microplus</name>
    <dbReference type="NCBI Taxonomy" id="6941"/>
    <lineage>
        <taxon>Eukaryota</taxon>
        <taxon>Metazoa</taxon>
        <taxon>Ecdysozoa</taxon>
        <taxon>Arthropoda</taxon>
        <taxon>Chelicerata</taxon>
        <taxon>Arachnida</taxon>
        <taxon>Acari</taxon>
        <taxon>Parasitiformes</taxon>
        <taxon>Ixodida</taxon>
        <taxon>Ixodoidea</taxon>
        <taxon>Ixodidae</taxon>
        <taxon>Rhipicephalinae</taxon>
        <taxon>Rhipicephalus</taxon>
        <taxon>Boophilus</taxon>
    </lineage>
</organism>
<protein>
    <submittedName>
        <fullName evidence="2">Uncharacterized protein</fullName>
    </submittedName>
</protein>
<dbReference type="Proteomes" id="UP000821866">
    <property type="component" value="Chromosome 7"/>
</dbReference>
<keyword evidence="3" id="KW-1185">Reference proteome</keyword>
<dbReference type="EMBL" id="JABSTU010000009">
    <property type="protein sequence ID" value="KAH8020389.1"/>
    <property type="molecule type" value="Genomic_DNA"/>
</dbReference>
<feature type="compositionally biased region" description="Polar residues" evidence="1">
    <location>
        <begin position="1"/>
        <end position="21"/>
    </location>
</feature>
<evidence type="ECO:0000313" key="2">
    <source>
        <dbReference type="EMBL" id="KAH8020389.1"/>
    </source>
</evidence>
<feature type="region of interest" description="Disordered" evidence="1">
    <location>
        <begin position="54"/>
        <end position="77"/>
    </location>
</feature>
<comment type="caution">
    <text evidence="2">The sequence shown here is derived from an EMBL/GenBank/DDBJ whole genome shotgun (WGS) entry which is preliminary data.</text>
</comment>
<feature type="compositionally biased region" description="Polar residues" evidence="1">
    <location>
        <begin position="105"/>
        <end position="119"/>
    </location>
</feature>
<evidence type="ECO:0000256" key="1">
    <source>
        <dbReference type="SAM" id="MobiDB-lite"/>
    </source>
</evidence>
<accession>A0A9J6DE54</accession>
<dbReference type="AlphaFoldDB" id="A0A9J6DE54"/>
<gene>
    <name evidence="2" type="ORF">HPB51_001022</name>
</gene>
<sequence>MEHSTIVTPSSNEQGSSSATENAAGYCAAVTTPETHTLGLTSDPVFTSFRSRQQNDILTGERTEDDTASNCPADHTNDDDAGGCWKTVIKKQRARKMNTHKETQPSESTSGASQHNVRKQSGNQHLPLLLIHDEKIILRPHGGLCLDRWTCPEIAGALWSSAGLTTKDREDIIFRPSATTAKPSDHQHAPVPCG</sequence>